<keyword evidence="2" id="KW-1185">Reference proteome</keyword>
<dbReference type="AlphaFoldDB" id="A0A023BQ43"/>
<dbReference type="NCBIfam" id="TIGR04019">
    <property type="entry name" value="B_thiol_YtxJ"/>
    <property type="match status" value="1"/>
</dbReference>
<dbReference type="InterPro" id="IPR036249">
    <property type="entry name" value="Thioredoxin-like_sf"/>
</dbReference>
<dbReference type="OrthoDB" id="677051at2"/>
<dbReference type="Gene3D" id="3.40.30.10">
    <property type="entry name" value="Glutaredoxin"/>
    <property type="match status" value="1"/>
</dbReference>
<dbReference type="RefSeq" id="WP_034245537.1">
    <property type="nucleotide sequence ID" value="NZ_AQRA01000009.1"/>
</dbReference>
<dbReference type="EMBL" id="AQRA01000009">
    <property type="protein sequence ID" value="EZH72096.1"/>
    <property type="molecule type" value="Genomic_DNA"/>
</dbReference>
<evidence type="ECO:0000313" key="2">
    <source>
        <dbReference type="Proteomes" id="UP000023541"/>
    </source>
</evidence>
<dbReference type="Pfam" id="PF11009">
    <property type="entry name" value="BrxC"/>
    <property type="match status" value="1"/>
</dbReference>
<sequence>MGIFGKLFGSEEKESKQEKQALPWQVLNSISQLEEIAEASKTKTQAIFKHSTRCGISRMVIRNFESSFDVTEDQIDLYYLDLLNHRDVSAEIAAKFQVFHESPQFIVIRNGVTVHHSSHSMITPQVLHEFV</sequence>
<accession>A0A023BQ43</accession>
<comment type="caution">
    <text evidence="1">The sequence shown here is derived from an EMBL/GenBank/DDBJ whole genome shotgun (WGS) entry which is preliminary data.</text>
</comment>
<dbReference type="InterPro" id="IPR022551">
    <property type="entry name" value="BrxC"/>
</dbReference>
<evidence type="ECO:0000313" key="1">
    <source>
        <dbReference type="EMBL" id="EZH72096.1"/>
    </source>
</evidence>
<dbReference type="STRING" id="1317122.ATO12_24475"/>
<dbReference type="eggNOG" id="COG3118">
    <property type="taxonomic scope" value="Bacteria"/>
</dbReference>
<protein>
    <recommendedName>
        <fullName evidence="3">Cytosolic protein</fullName>
    </recommendedName>
</protein>
<dbReference type="SUPFAM" id="SSF52833">
    <property type="entry name" value="Thioredoxin-like"/>
    <property type="match status" value="1"/>
</dbReference>
<proteinExistence type="predicted"/>
<evidence type="ECO:0008006" key="3">
    <source>
        <dbReference type="Google" id="ProtNLM"/>
    </source>
</evidence>
<dbReference type="Proteomes" id="UP000023541">
    <property type="component" value="Unassembled WGS sequence"/>
</dbReference>
<organism evidence="1 2">
    <name type="scientific">Aquimarina atlantica</name>
    <dbReference type="NCBI Taxonomy" id="1317122"/>
    <lineage>
        <taxon>Bacteria</taxon>
        <taxon>Pseudomonadati</taxon>
        <taxon>Bacteroidota</taxon>
        <taxon>Flavobacteriia</taxon>
        <taxon>Flavobacteriales</taxon>
        <taxon>Flavobacteriaceae</taxon>
        <taxon>Aquimarina</taxon>
    </lineage>
</organism>
<reference evidence="1 2" key="1">
    <citation type="submission" date="2014-04" db="EMBL/GenBank/DDBJ databases">
        <title>Aquimarina sp. 22II-S11-z7 Genome Sequencing.</title>
        <authorList>
            <person name="Lai Q."/>
        </authorList>
    </citation>
    <scope>NUCLEOTIDE SEQUENCE [LARGE SCALE GENOMIC DNA]</scope>
    <source>
        <strain evidence="1 2">22II-S11-z7</strain>
    </source>
</reference>
<name>A0A023BQ43_9FLAO</name>
<gene>
    <name evidence="1" type="ORF">ATO12_24475</name>
</gene>